<evidence type="ECO:0000259" key="2">
    <source>
        <dbReference type="Pfam" id="PF00582"/>
    </source>
</evidence>
<evidence type="ECO:0000313" key="4">
    <source>
        <dbReference type="Proteomes" id="UP000235619"/>
    </source>
</evidence>
<evidence type="ECO:0000313" key="3">
    <source>
        <dbReference type="EMBL" id="PMP96371.1"/>
    </source>
</evidence>
<proteinExistence type="inferred from homology"/>
<protein>
    <recommendedName>
        <fullName evidence="2">UspA domain-containing protein</fullName>
    </recommendedName>
</protein>
<dbReference type="PRINTS" id="PR01438">
    <property type="entry name" value="UNVRSLSTRESS"/>
</dbReference>
<feature type="domain" description="UspA" evidence="2">
    <location>
        <begin position="11"/>
        <end position="149"/>
    </location>
</feature>
<dbReference type="AlphaFoldDB" id="A0A2N7QCZ1"/>
<dbReference type="Proteomes" id="UP000235619">
    <property type="component" value="Unassembled WGS sequence"/>
</dbReference>
<dbReference type="InterPro" id="IPR014729">
    <property type="entry name" value="Rossmann-like_a/b/a_fold"/>
</dbReference>
<organism evidence="3 4">
    <name type="scientific">Thermodesulfobacterium geofontis</name>
    <dbReference type="NCBI Taxonomy" id="1295609"/>
    <lineage>
        <taxon>Bacteria</taxon>
        <taxon>Pseudomonadati</taxon>
        <taxon>Thermodesulfobacteriota</taxon>
        <taxon>Thermodesulfobacteria</taxon>
        <taxon>Thermodesulfobacteriales</taxon>
        <taxon>Thermodesulfobacteriaceae</taxon>
        <taxon>Thermodesulfobacterium</taxon>
    </lineage>
</organism>
<reference evidence="3 4" key="1">
    <citation type="submission" date="2018-01" db="EMBL/GenBank/DDBJ databases">
        <title>Metagenomic assembled genomes from two thermal pools in the Uzon Caldera, Kamchatka, Russia.</title>
        <authorList>
            <person name="Wilkins L."/>
            <person name="Ettinger C."/>
        </authorList>
    </citation>
    <scope>NUCLEOTIDE SEQUENCE [LARGE SCALE GENOMIC DNA]</scope>
    <source>
        <strain evidence="3">ARK-04</strain>
    </source>
</reference>
<sequence>MNNFKTFKIIEKILLAVDQSLSCEGAIKGAFYLSKTFNCKVYVISVAKELPLEEMTDIYPLEAMQKIEQKTLEYLKSIEDRFKKENIVCEIIFRKGLEPWKYILEEAIKNKVNLIIMGRRGKTEFAKALMGSVTARTIGEASCPVLVVPKDAELNLEKVLLATDGSVYSMFAAYEAVNLLKQTKGILFILSVAKKEENILAAEESVRLAKEIADKEGIKNEGLVLVGVPFEIIVKTAEEKEVGLIVMGCYGRTGIEKILMGSVTERVIGFTNKPVLIVKKFI</sequence>
<dbReference type="InterPro" id="IPR006015">
    <property type="entry name" value="Universal_stress_UspA"/>
</dbReference>
<dbReference type="Gene3D" id="3.40.50.620">
    <property type="entry name" value="HUPs"/>
    <property type="match status" value="2"/>
</dbReference>
<dbReference type="PANTHER" id="PTHR46268:SF6">
    <property type="entry name" value="UNIVERSAL STRESS PROTEIN UP12"/>
    <property type="match status" value="1"/>
</dbReference>
<comment type="caution">
    <text evidence="3">The sequence shown here is derived from an EMBL/GenBank/DDBJ whole genome shotgun (WGS) entry which is preliminary data.</text>
</comment>
<dbReference type="CDD" id="cd00293">
    <property type="entry name" value="USP-like"/>
    <property type="match status" value="2"/>
</dbReference>
<dbReference type="PANTHER" id="PTHR46268">
    <property type="entry name" value="STRESS RESPONSE PROTEIN NHAX"/>
    <property type="match status" value="1"/>
</dbReference>
<dbReference type="SUPFAM" id="SSF52402">
    <property type="entry name" value="Adenine nucleotide alpha hydrolases-like"/>
    <property type="match status" value="2"/>
</dbReference>
<dbReference type="EMBL" id="PNJD01000275">
    <property type="protein sequence ID" value="PMP96371.1"/>
    <property type="molecule type" value="Genomic_DNA"/>
</dbReference>
<dbReference type="InterPro" id="IPR006016">
    <property type="entry name" value="UspA"/>
</dbReference>
<dbReference type="Pfam" id="PF00582">
    <property type="entry name" value="Usp"/>
    <property type="match status" value="2"/>
</dbReference>
<name>A0A2N7QCZ1_9BACT</name>
<feature type="domain" description="UspA" evidence="2">
    <location>
        <begin position="157"/>
        <end position="279"/>
    </location>
</feature>
<gene>
    <name evidence="3" type="ORF">C0169_04575</name>
</gene>
<accession>A0A2N7QCZ1</accession>
<evidence type="ECO:0000256" key="1">
    <source>
        <dbReference type="ARBA" id="ARBA00008791"/>
    </source>
</evidence>
<comment type="similarity">
    <text evidence="1">Belongs to the universal stress protein A family.</text>
</comment>